<keyword evidence="1" id="KW-0472">Membrane</keyword>
<keyword evidence="1" id="KW-0812">Transmembrane</keyword>
<accession>A0A219Y946</accession>
<reference evidence="2 3" key="1">
    <citation type="journal article" date="2017" name="Sci. Rep.">
        <title>Characterization and diversity of phages infecting Aeromonas salmonicida subsp. salmonicida.</title>
        <authorList>
            <person name="Vincent A.T."/>
            <person name="Paquet V.E."/>
            <person name="Bernatchez A."/>
            <person name="Tremblay D.M."/>
            <person name="Moineau S."/>
            <person name="Charette S.J."/>
        </authorList>
    </citation>
    <scope>NUCLEOTIDE SEQUENCE [LARGE SCALE GENOMIC DNA]</scope>
</reference>
<dbReference type="Proteomes" id="UP000222894">
    <property type="component" value="Genome"/>
</dbReference>
<name>A0A219Y946_9CAUD</name>
<protein>
    <submittedName>
        <fullName evidence="2">Uncharacterized protein</fullName>
    </submittedName>
</protein>
<organism evidence="2 3">
    <name type="scientific">Aeromonas phage 44RR2.8t.2</name>
    <dbReference type="NCBI Taxonomy" id="1932900"/>
    <lineage>
        <taxon>Viruses</taxon>
        <taxon>Duplodnaviria</taxon>
        <taxon>Heunggongvirae</taxon>
        <taxon>Uroviricota</taxon>
        <taxon>Caudoviricetes</taxon>
        <taxon>Pantevenvirales</taxon>
        <taxon>Straboviridae</taxon>
        <taxon>Biquartavirus</taxon>
        <taxon>Biquartavirus 44RR2</taxon>
    </lineage>
</organism>
<evidence type="ECO:0000256" key="1">
    <source>
        <dbReference type="SAM" id="Phobius"/>
    </source>
</evidence>
<evidence type="ECO:0000313" key="3">
    <source>
        <dbReference type="Proteomes" id="UP000222894"/>
    </source>
</evidence>
<keyword evidence="1" id="KW-1133">Transmembrane helix</keyword>
<feature type="transmembrane region" description="Helical" evidence="1">
    <location>
        <begin position="6"/>
        <end position="25"/>
    </location>
</feature>
<sequence>MNVITVNIFAIVILFIILLTILTQAKSSYWKSKAREFDDLREWAGSHDVFINWHSSQESPDRRTYVLRRKWVPNDALMMINVDRCKGIKFAELYARFRRIRELQYDGLSDVGVRDMLSTIAHDSQLERKQPVNFWKGY</sequence>
<proteinExistence type="predicted"/>
<evidence type="ECO:0000313" key="2">
    <source>
        <dbReference type="EMBL" id="APU00481.1"/>
    </source>
</evidence>
<dbReference type="EMBL" id="KY290948">
    <property type="protein sequence ID" value="APU00481.1"/>
    <property type="molecule type" value="Genomic_DNA"/>
</dbReference>